<dbReference type="EMBL" id="QXFT01000409">
    <property type="protein sequence ID" value="KAE9344771.1"/>
    <property type="molecule type" value="Genomic_DNA"/>
</dbReference>
<evidence type="ECO:0000313" key="6">
    <source>
        <dbReference type="Proteomes" id="UP000435112"/>
    </source>
</evidence>
<dbReference type="Proteomes" id="UP000435112">
    <property type="component" value="Unassembled WGS sequence"/>
</dbReference>
<dbReference type="EMBL" id="QXFV01000366">
    <property type="protein sequence ID" value="KAE9039768.1"/>
    <property type="molecule type" value="Genomic_DNA"/>
</dbReference>
<comment type="caution">
    <text evidence="3">The sequence shown here is derived from an EMBL/GenBank/DDBJ whole genome shotgun (WGS) entry which is preliminary data.</text>
</comment>
<reference evidence="3 5" key="1">
    <citation type="submission" date="2018-08" db="EMBL/GenBank/DDBJ databases">
        <title>Genomic investigation of the strawberry pathogen Phytophthora fragariae indicates pathogenicity is determined by transcriptional variation in three key races.</title>
        <authorList>
            <person name="Adams T.M."/>
            <person name="Armitage A.D."/>
            <person name="Sobczyk M.K."/>
            <person name="Bates H.J."/>
            <person name="Dunwell J.M."/>
            <person name="Nellist C.F."/>
            <person name="Harrison R.J."/>
        </authorList>
    </citation>
    <scope>NUCLEOTIDE SEQUENCE [LARGE SCALE GENOMIC DNA]</scope>
    <source>
        <strain evidence="2 4">SCRP249</strain>
        <strain evidence="1 6">SCRP324</strain>
        <strain evidence="3 5">SCRP333</strain>
    </source>
</reference>
<dbReference type="PROSITE" id="PS51257">
    <property type="entry name" value="PROKAR_LIPOPROTEIN"/>
    <property type="match status" value="1"/>
</dbReference>
<accession>A0A6A4FJC4</accession>
<protein>
    <submittedName>
        <fullName evidence="3">Uncharacterized protein</fullName>
    </submittedName>
</protein>
<evidence type="ECO:0000313" key="5">
    <source>
        <dbReference type="Proteomes" id="UP000434957"/>
    </source>
</evidence>
<evidence type="ECO:0000313" key="2">
    <source>
        <dbReference type="EMBL" id="KAE9039768.1"/>
    </source>
</evidence>
<dbReference type="Proteomes" id="UP000429607">
    <property type="component" value="Unassembled WGS sequence"/>
</dbReference>
<dbReference type="EMBL" id="QXFU01000441">
    <property type="protein sequence ID" value="KAE9033498.1"/>
    <property type="molecule type" value="Genomic_DNA"/>
</dbReference>
<dbReference type="AlphaFoldDB" id="A0A6A4FJC4"/>
<evidence type="ECO:0000313" key="3">
    <source>
        <dbReference type="EMBL" id="KAE9344771.1"/>
    </source>
</evidence>
<gene>
    <name evidence="2" type="ORF">PR001_g7365</name>
    <name evidence="1" type="ORF">PR002_g8645</name>
    <name evidence="3" type="ORF">PR003_g8292</name>
</gene>
<evidence type="ECO:0000313" key="1">
    <source>
        <dbReference type="EMBL" id="KAE9033498.1"/>
    </source>
</evidence>
<name>A0A6A4FJC4_9STRA</name>
<organism evidence="3 5">
    <name type="scientific">Phytophthora rubi</name>
    <dbReference type="NCBI Taxonomy" id="129364"/>
    <lineage>
        <taxon>Eukaryota</taxon>
        <taxon>Sar</taxon>
        <taxon>Stramenopiles</taxon>
        <taxon>Oomycota</taxon>
        <taxon>Peronosporomycetes</taxon>
        <taxon>Peronosporales</taxon>
        <taxon>Peronosporaceae</taxon>
        <taxon>Phytophthora</taxon>
    </lineage>
</organism>
<keyword evidence="5" id="KW-1185">Reference proteome</keyword>
<evidence type="ECO:0000313" key="4">
    <source>
        <dbReference type="Proteomes" id="UP000429607"/>
    </source>
</evidence>
<dbReference type="Proteomes" id="UP000434957">
    <property type="component" value="Unassembled WGS sequence"/>
</dbReference>
<sequence>MPRTKYVFQICFFLLSCADRWTDRMFTLRARVSWSPSQHCVGRRRSLDPLCRNVRLPRTLLFIRALAKPLSTKLATSTRVLVLVRHHSCFERPVHLTVPRTHACPYRSDLGPRCPQLLPFASCFAWNPLVACSSVQSQSRDAFVTPLVRLVGHPSDALPVALRSYPWLTRSCARCVSDSKVCSAPVAALSSPTNSLRKLP</sequence>
<proteinExistence type="predicted"/>